<dbReference type="RefSeq" id="WP_067847509.1">
    <property type="nucleotide sequence ID" value="NZ_LGTW01000005.1"/>
</dbReference>
<dbReference type="AlphaFoldDB" id="A0A132PQM2"/>
<evidence type="ECO:0000313" key="4">
    <source>
        <dbReference type="Proteomes" id="UP000070612"/>
    </source>
</evidence>
<dbReference type="GO" id="GO:0008168">
    <property type="term" value="F:methyltransferase activity"/>
    <property type="evidence" value="ECO:0007669"/>
    <property type="project" value="UniProtKB-KW"/>
</dbReference>
<dbReference type="Gene3D" id="3.40.50.150">
    <property type="entry name" value="Vaccinia Virus protein VP39"/>
    <property type="match status" value="1"/>
</dbReference>
<dbReference type="PATRIC" id="fig|59750.3.peg.6078"/>
<dbReference type="STRING" id="59750.AWC31_18645"/>
<dbReference type="SUPFAM" id="SSF53335">
    <property type="entry name" value="S-adenosyl-L-methionine-dependent methyltransferases"/>
    <property type="match status" value="1"/>
</dbReference>
<evidence type="ECO:0000259" key="2">
    <source>
        <dbReference type="Pfam" id="PF13649"/>
    </source>
</evidence>
<dbReference type="GO" id="GO:0032259">
    <property type="term" value="P:methylation"/>
    <property type="evidence" value="ECO:0007669"/>
    <property type="project" value="UniProtKB-KW"/>
</dbReference>
<dbReference type="EMBL" id="LGTW01000005">
    <property type="protein sequence ID" value="KWX24342.1"/>
    <property type="molecule type" value="Genomic_DNA"/>
</dbReference>
<keyword evidence="4" id="KW-1185">Reference proteome</keyword>
<dbReference type="Proteomes" id="UP000070612">
    <property type="component" value="Unassembled WGS sequence"/>
</dbReference>
<sequence length="202" mass="22372">MTPPSDTYWNHNAAYHPWLVKIAAQRRGDVLDVGCGDGLLAQRLAPVSRSVTAIDPEPAALQRAWLRLADHPDATVTQAGFADFDPGSRRFDLITMVASLHHMDLRGALTKARGLLSPSGEIAVVGLSADKTVRDWLWSALCLPAARAGSWWHRETRDIGVTVAEPAESLDEIRRAADEILPGAKVRRALYYRYLLRWRNGN</sequence>
<dbReference type="PANTHER" id="PTHR43861">
    <property type="entry name" value="TRANS-ACONITATE 2-METHYLTRANSFERASE-RELATED"/>
    <property type="match status" value="1"/>
</dbReference>
<dbReference type="Pfam" id="PF13649">
    <property type="entry name" value="Methyltransf_25"/>
    <property type="match status" value="1"/>
</dbReference>
<dbReference type="CDD" id="cd02440">
    <property type="entry name" value="AdoMet_MTases"/>
    <property type="match status" value="1"/>
</dbReference>
<gene>
    <name evidence="3" type="ORF">AFM11_10200</name>
</gene>
<proteinExistence type="predicted"/>
<organism evidence="3 4">
    <name type="scientific">Mycolicibacterium wolinskyi</name>
    <dbReference type="NCBI Taxonomy" id="59750"/>
    <lineage>
        <taxon>Bacteria</taxon>
        <taxon>Bacillati</taxon>
        <taxon>Actinomycetota</taxon>
        <taxon>Actinomycetes</taxon>
        <taxon>Mycobacteriales</taxon>
        <taxon>Mycobacteriaceae</taxon>
        <taxon>Mycolicibacterium</taxon>
    </lineage>
</organism>
<reference evidence="3 4" key="1">
    <citation type="submission" date="2015-07" db="EMBL/GenBank/DDBJ databases">
        <title>A draft genome sequence of Mycobacterium wolinskyi.</title>
        <authorList>
            <person name="de Man T.J."/>
            <person name="Perry K.A."/>
            <person name="Coulliette A.D."/>
            <person name="Jensen B."/>
            <person name="Toney N.C."/>
            <person name="Limbago B.M."/>
            <person name="Noble-Wang J."/>
        </authorList>
    </citation>
    <scope>NUCLEOTIDE SEQUENCE [LARGE SCALE GENOMIC DNA]</scope>
    <source>
        <strain evidence="3 4">CDC_01</strain>
    </source>
</reference>
<protein>
    <submittedName>
        <fullName evidence="3">SAM-dependent methyltransferase</fullName>
    </submittedName>
</protein>
<keyword evidence="3" id="KW-0489">Methyltransferase</keyword>
<evidence type="ECO:0000256" key="1">
    <source>
        <dbReference type="ARBA" id="ARBA00022679"/>
    </source>
</evidence>
<evidence type="ECO:0000313" key="3">
    <source>
        <dbReference type="EMBL" id="KWX24342.1"/>
    </source>
</evidence>
<feature type="domain" description="Methyltransferase" evidence="2">
    <location>
        <begin position="30"/>
        <end position="120"/>
    </location>
</feature>
<keyword evidence="1 3" id="KW-0808">Transferase</keyword>
<comment type="caution">
    <text evidence="3">The sequence shown here is derived from an EMBL/GenBank/DDBJ whole genome shotgun (WGS) entry which is preliminary data.</text>
</comment>
<dbReference type="InterPro" id="IPR029063">
    <property type="entry name" value="SAM-dependent_MTases_sf"/>
</dbReference>
<accession>A0A132PQM2</accession>
<dbReference type="InterPro" id="IPR041698">
    <property type="entry name" value="Methyltransf_25"/>
</dbReference>
<name>A0A132PQM2_9MYCO</name>